<sequence>MGQKDITEKVLEDYNDVFADIINGLLFDGVQEIKPEALENTTVHAQYKAEDEKVHELERDIAKYWKEEKVELAICGIENQSKVEKNMPFRIVGYDGAAYRSQLQQERKKMLPVVTIVLYFGTDRHWNSRKKIKELMEIPRCLDTYVNDYQMHVFEVAWLTEEQISHFHSDFKVVANFFVQKRKNKDYIPDDPTEIRHVIMTVSHMGDKIIGHFGNGSNLGVSIQYYNEVTPLGNAGALFKLREQLGEEPFLLLNADAVFDVDFNRMVGFHQEHGGLVTLFTHPNNHPYDSGLIIADKDMSVQSWLAKEDVRPTYYKNRVNAGLHVIDPKILDMASIDVDKIGTVDEMTGKTVKVDLDRQLLKPLAGTGEMFCYDSPEYVKDMGTPDRFHQVEDDFKVGRVSAKNLSNKQKAVFLDRDGTINKYVGFLRNINDFELIDGVAEAIKKINASGYLAIVVTNQPVIARGEVAFQELEEIHNKMETELGLQGAYLDAIYYCPHHPHKGYEGEIPELKIECDCRKPKPGMLLKAAGDYNIDLSQSYMIGDGENDIKAGLAAGCKTVLINGEGTDAKNEDFGQVDTLSSVLEFVDKYLH</sequence>
<name>A0ABS8EUD2_9FIRM</name>
<dbReference type="InterPro" id="IPR006842">
    <property type="entry name" value="Transposase_31"/>
</dbReference>
<dbReference type="NCBIfam" id="TIGR01656">
    <property type="entry name" value="Histidinol-ppas"/>
    <property type="match status" value="1"/>
</dbReference>
<dbReference type="Pfam" id="PF00483">
    <property type="entry name" value="NTP_transferase"/>
    <property type="match status" value="1"/>
</dbReference>
<dbReference type="InterPro" id="IPR004446">
    <property type="entry name" value="Heptose_bisP_phosphatase"/>
</dbReference>
<comment type="subcellular location">
    <subcellularLocation>
        <location evidence="1">Cytoplasm</location>
    </subcellularLocation>
</comment>
<gene>
    <name evidence="10" type="primary">gmhB</name>
    <name evidence="10" type="ORF">LKD42_06035</name>
</gene>
<keyword evidence="3" id="KW-0963">Cytoplasm</keyword>
<dbReference type="Pfam" id="PF04754">
    <property type="entry name" value="Transposase_31"/>
    <property type="match status" value="1"/>
</dbReference>
<evidence type="ECO:0000313" key="11">
    <source>
        <dbReference type="Proteomes" id="UP001299235"/>
    </source>
</evidence>
<evidence type="ECO:0000259" key="8">
    <source>
        <dbReference type="Pfam" id="PF00483"/>
    </source>
</evidence>
<organism evidence="10 11">
    <name type="scientific">Hominisplanchenecus faecis</name>
    <dbReference type="NCBI Taxonomy" id="2885351"/>
    <lineage>
        <taxon>Bacteria</taxon>
        <taxon>Bacillati</taxon>
        <taxon>Bacillota</taxon>
        <taxon>Clostridia</taxon>
        <taxon>Lachnospirales</taxon>
        <taxon>Lachnospiraceae</taxon>
        <taxon>Hominisplanchenecus</taxon>
    </lineage>
</organism>
<comment type="similarity">
    <text evidence="2">Belongs to the GmhB family.</text>
</comment>
<feature type="domain" description="Nucleotidyl transferase" evidence="8">
    <location>
        <begin position="195"/>
        <end position="392"/>
    </location>
</feature>
<dbReference type="SUPFAM" id="SSF56784">
    <property type="entry name" value="HAD-like"/>
    <property type="match status" value="1"/>
</dbReference>
<evidence type="ECO:0000256" key="2">
    <source>
        <dbReference type="ARBA" id="ARBA00005628"/>
    </source>
</evidence>
<dbReference type="RefSeq" id="WP_248835121.1">
    <property type="nucleotide sequence ID" value="NZ_JAJEQE010000014.1"/>
</dbReference>
<dbReference type="NCBIfam" id="TIGR01662">
    <property type="entry name" value="HAD-SF-IIIA"/>
    <property type="match status" value="1"/>
</dbReference>
<dbReference type="InterPro" id="IPR029044">
    <property type="entry name" value="Nucleotide-diphossugar_trans"/>
</dbReference>
<evidence type="ECO:0000256" key="1">
    <source>
        <dbReference type="ARBA" id="ARBA00004496"/>
    </source>
</evidence>
<dbReference type="CDD" id="cd04181">
    <property type="entry name" value="NTP_transferase"/>
    <property type="match status" value="1"/>
</dbReference>
<dbReference type="GO" id="GO:0034200">
    <property type="term" value="F:D-glycero-beta-D-manno-heptose 1,7-bisphosphate 7-phosphatase activity"/>
    <property type="evidence" value="ECO:0007669"/>
    <property type="project" value="UniProtKB-EC"/>
</dbReference>
<keyword evidence="5 10" id="KW-0378">Hydrolase</keyword>
<dbReference type="InterPro" id="IPR036412">
    <property type="entry name" value="HAD-like_sf"/>
</dbReference>
<dbReference type="Proteomes" id="UP001299235">
    <property type="component" value="Unassembled WGS sequence"/>
</dbReference>
<keyword evidence="11" id="KW-1185">Reference proteome</keyword>
<dbReference type="Gene3D" id="3.40.50.1000">
    <property type="entry name" value="HAD superfamily/HAD-like"/>
    <property type="match status" value="1"/>
</dbReference>
<comment type="caution">
    <text evidence="10">The sequence shown here is derived from an EMBL/GenBank/DDBJ whole genome shotgun (WGS) entry which is preliminary data.</text>
</comment>
<evidence type="ECO:0000256" key="7">
    <source>
        <dbReference type="ARBA" id="ARBA00031828"/>
    </source>
</evidence>
<dbReference type="EMBL" id="JAJEQE010000014">
    <property type="protein sequence ID" value="MCC2148811.1"/>
    <property type="molecule type" value="Genomic_DNA"/>
</dbReference>
<evidence type="ECO:0000256" key="6">
    <source>
        <dbReference type="ARBA" id="ARBA00023277"/>
    </source>
</evidence>
<evidence type="ECO:0000256" key="4">
    <source>
        <dbReference type="ARBA" id="ARBA00022723"/>
    </source>
</evidence>
<dbReference type="PANTHER" id="PTHR42891">
    <property type="entry name" value="D-GLYCERO-BETA-D-MANNO-HEPTOSE-1,7-BISPHOSPHATE 7-PHOSPHATASE"/>
    <property type="match status" value="1"/>
</dbReference>
<evidence type="ECO:0000256" key="5">
    <source>
        <dbReference type="ARBA" id="ARBA00022801"/>
    </source>
</evidence>
<dbReference type="NCBIfam" id="TIGR00213">
    <property type="entry name" value="GmhB_yaeD"/>
    <property type="match status" value="1"/>
</dbReference>
<keyword evidence="6" id="KW-0119">Carbohydrate metabolism</keyword>
<reference evidence="10 11" key="1">
    <citation type="submission" date="2021-10" db="EMBL/GenBank/DDBJ databases">
        <title>Anaerobic single-cell dispensing facilitates the cultivation of human gut bacteria.</title>
        <authorList>
            <person name="Afrizal A."/>
        </authorList>
    </citation>
    <scope>NUCLEOTIDE SEQUENCE [LARGE SCALE GENOMIC DNA]</scope>
    <source>
        <strain evidence="10 11">CLA-AA-H246</strain>
    </source>
</reference>
<dbReference type="InterPro" id="IPR023214">
    <property type="entry name" value="HAD_sf"/>
</dbReference>
<keyword evidence="4" id="KW-0479">Metal-binding</keyword>
<dbReference type="Pfam" id="PF13242">
    <property type="entry name" value="Hydrolase_like"/>
    <property type="match status" value="1"/>
</dbReference>
<evidence type="ECO:0000259" key="9">
    <source>
        <dbReference type="Pfam" id="PF04754"/>
    </source>
</evidence>
<evidence type="ECO:0000313" key="10">
    <source>
        <dbReference type="EMBL" id="MCC2148811.1"/>
    </source>
</evidence>
<dbReference type="InterPro" id="IPR006549">
    <property type="entry name" value="HAD-SF_hydro_IIIA"/>
</dbReference>
<dbReference type="PANTHER" id="PTHR42891:SF1">
    <property type="entry name" value="D-GLYCERO-BETA-D-MANNO-HEPTOSE-1,7-BISPHOSPHATE 7-PHOSPHATASE"/>
    <property type="match status" value="1"/>
</dbReference>
<dbReference type="InterPro" id="IPR005835">
    <property type="entry name" value="NTP_transferase_dom"/>
</dbReference>
<dbReference type="InterPro" id="IPR006543">
    <property type="entry name" value="Histidinol-phos"/>
</dbReference>
<proteinExistence type="inferred from homology"/>
<feature type="domain" description="Transposase (putative) YhgA-like" evidence="9">
    <location>
        <begin position="77"/>
        <end position="175"/>
    </location>
</feature>
<dbReference type="SUPFAM" id="SSF53448">
    <property type="entry name" value="Nucleotide-diphospho-sugar transferases"/>
    <property type="match status" value="1"/>
</dbReference>
<evidence type="ECO:0000256" key="3">
    <source>
        <dbReference type="ARBA" id="ARBA00022490"/>
    </source>
</evidence>
<dbReference type="Gene3D" id="3.90.550.10">
    <property type="entry name" value="Spore Coat Polysaccharide Biosynthesis Protein SpsA, Chain A"/>
    <property type="match status" value="1"/>
</dbReference>
<accession>A0ABS8EUD2</accession>
<protein>
    <recommendedName>
        <fullName evidence="7">D,D-heptose 1,7-bisphosphate phosphatase</fullName>
    </recommendedName>
</protein>
<dbReference type="CDD" id="cd07503">
    <property type="entry name" value="HAD_HisB-N"/>
    <property type="match status" value="1"/>
</dbReference>